<gene>
    <name evidence="2" type="ORF">CGOC_LOCUS11235</name>
</gene>
<protein>
    <submittedName>
        <fullName evidence="2">Uncharacterized protein</fullName>
    </submittedName>
</protein>
<evidence type="ECO:0000313" key="3">
    <source>
        <dbReference type="Proteomes" id="UP000271889"/>
    </source>
</evidence>
<keyword evidence="3" id="KW-1185">Reference proteome</keyword>
<organism evidence="2 3">
    <name type="scientific">Cylicostephanus goldi</name>
    <name type="common">Nematode worm</name>
    <dbReference type="NCBI Taxonomy" id="71465"/>
    <lineage>
        <taxon>Eukaryota</taxon>
        <taxon>Metazoa</taxon>
        <taxon>Ecdysozoa</taxon>
        <taxon>Nematoda</taxon>
        <taxon>Chromadorea</taxon>
        <taxon>Rhabditida</taxon>
        <taxon>Rhabditina</taxon>
        <taxon>Rhabditomorpha</taxon>
        <taxon>Strongyloidea</taxon>
        <taxon>Strongylidae</taxon>
        <taxon>Cylicostephanus</taxon>
    </lineage>
</organism>
<sequence length="109" mass="12726">MLDSGEYEKWTAMEPIYVYREIRVPAVSNETFCLYKTVEQLIPEDYMIALAPLVLWMAVVIYGTFNPTSVLSSLSLRTSFKELTMERHSQLDVLDVFRVIAIFWVMINH</sequence>
<keyword evidence="1" id="KW-0812">Transmembrane</keyword>
<dbReference type="OrthoDB" id="118951at2759"/>
<feature type="non-terminal residue" evidence="2">
    <location>
        <position position="109"/>
    </location>
</feature>
<keyword evidence="1" id="KW-1133">Transmembrane helix</keyword>
<proteinExistence type="predicted"/>
<dbReference type="EMBL" id="UYRV01115229">
    <property type="protein sequence ID" value="VDN29368.1"/>
    <property type="molecule type" value="Genomic_DNA"/>
</dbReference>
<evidence type="ECO:0000313" key="2">
    <source>
        <dbReference type="EMBL" id="VDN29368.1"/>
    </source>
</evidence>
<name>A0A3P7N2G1_CYLGO</name>
<keyword evidence="1" id="KW-0472">Membrane</keyword>
<dbReference type="Proteomes" id="UP000271889">
    <property type="component" value="Unassembled WGS sequence"/>
</dbReference>
<accession>A0A3P7N2G1</accession>
<reference evidence="2 3" key="1">
    <citation type="submission" date="2018-11" db="EMBL/GenBank/DDBJ databases">
        <authorList>
            <consortium name="Pathogen Informatics"/>
        </authorList>
    </citation>
    <scope>NUCLEOTIDE SEQUENCE [LARGE SCALE GENOMIC DNA]</scope>
</reference>
<evidence type="ECO:0000256" key="1">
    <source>
        <dbReference type="SAM" id="Phobius"/>
    </source>
</evidence>
<feature type="transmembrane region" description="Helical" evidence="1">
    <location>
        <begin position="46"/>
        <end position="68"/>
    </location>
</feature>
<dbReference type="AlphaFoldDB" id="A0A3P7N2G1"/>